<reference evidence="1" key="1">
    <citation type="submission" date="2021-06" db="EMBL/GenBank/DDBJ databases">
        <authorList>
            <person name="Kallberg Y."/>
            <person name="Tangrot J."/>
            <person name="Rosling A."/>
        </authorList>
    </citation>
    <scope>NUCLEOTIDE SEQUENCE</scope>
    <source>
        <strain evidence="1">UK204</strain>
    </source>
</reference>
<dbReference type="OrthoDB" id="2438111at2759"/>
<dbReference type="AlphaFoldDB" id="A0A9N9H6H5"/>
<keyword evidence="2" id="KW-1185">Reference proteome</keyword>
<accession>A0A9N9H6H5</accession>
<organism evidence="1 2">
    <name type="scientific">Funneliformis caledonium</name>
    <dbReference type="NCBI Taxonomy" id="1117310"/>
    <lineage>
        <taxon>Eukaryota</taxon>
        <taxon>Fungi</taxon>
        <taxon>Fungi incertae sedis</taxon>
        <taxon>Mucoromycota</taxon>
        <taxon>Glomeromycotina</taxon>
        <taxon>Glomeromycetes</taxon>
        <taxon>Glomerales</taxon>
        <taxon>Glomeraceae</taxon>
        <taxon>Funneliformis</taxon>
    </lineage>
</organism>
<proteinExistence type="predicted"/>
<name>A0A9N9H6H5_9GLOM</name>
<sequence>MNNSRYSYYSSSSLPRKKYPRYSLLERKDSRCTHYLSSHSPRRGHSLSIQRNCSLSVRDSRGCSSSIRNPRGHSNDHLSTIIDSRRFGNSHSTSFQRSHSLSVRDLRGHSSSIKNLRGHDNNRSLTIMDLRRFGNSRSPRGYDNDMLFRSTQYNRKRISITSASEASYHHARNVLEDMNKEQYKSFHDEVLQILSDFDDVLQLDHTKRWTDITRHIAKHTMKEIDKVMKRRFQYKNTELNLNPEKVKSEKKRKGINFRKSDKKERHRKGLSHIFNIKNSSLIDLKPSSLSWDEFKNDCELLMNEGEFYSNEVSESDDELAQKKLI</sequence>
<protein>
    <submittedName>
        <fullName evidence="1">7246_t:CDS:1</fullName>
    </submittedName>
</protein>
<evidence type="ECO:0000313" key="1">
    <source>
        <dbReference type="EMBL" id="CAG8650861.1"/>
    </source>
</evidence>
<dbReference type="EMBL" id="CAJVPQ010004413">
    <property type="protein sequence ID" value="CAG8650861.1"/>
    <property type="molecule type" value="Genomic_DNA"/>
</dbReference>
<comment type="caution">
    <text evidence="1">The sequence shown here is derived from an EMBL/GenBank/DDBJ whole genome shotgun (WGS) entry which is preliminary data.</text>
</comment>
<evidence type="ECO:0000313" key="2">
    <source>
        <dbReference type="Proteomes" id="UP000789570"/>
    </source>
</evidence>
<dbReference type="Proteomes" id="UP000789570">
    <property type="component" value="Unassembled WGS sequence"/>
</dbReference>
<gene>
    <name evidence="1" type="ORF">FCALED_LOCUS11057</name>
</gene>